<dbReference type="OrthoDB" id="10249365at2759"/>
<reference evidence="1" key="1">
    <citation type="submission" date="2021-01" db="EMBL/GenBank/DDBJ databases">
        <title>Chromosome-level genome assembly of a human fungal pathogen reveals clustering of transcriptionally co-regulated genes.</title>
        <authorList>
            <person name="Voorhies M."/>
            <person name="Cohen S."/>
            <person name="Shea T.P."/>
            <person name="Petrus S."/>
            <person name="Munoz J.F."/>
            <person name="Poplawski S."/>
            <person name="Goldman W.E."/>
            <person name="Michael T."/>
            <person name="Cuomo C.A."/>
            <person name="Sil A."/>
            <person name="Beyhan S."/>
        </authorList>
    </citation>
    <scope>NUCLEOTIDE SEQUENCE</scope>
    <source>
        <strain evidence="1">WU24</strain>
    </source>
</reference>
<dbReference type="VEuPathDB" id="FungiDB:I7I51_06434"/>
<organism evidence="1 2">
    <name type="scientific">Ajellomyces capsulatus</name>
    <name type="common">Darling's disease fungus</name>
    <name type="synonym">Histoplasma capsulatum</name>
    <dbReference type="NCBI Taxonomy" id="5037"/>
    <lineage>
        <taxon>Eukaryota</taxon>
        <taxon>Fungi</taxon>
        <taxon>Dikarya</taxon>
        <taxon>Ascomycota</taxon>
        <taxon>Pezizomycotina</taxon>
        <taxon>Eurotiomycetes</taxon>
        <taxon>Eurotiomycetidae</taxon>
        <taxon>Onygenales</taxon>
        <taxon>Ajellomycetaceae</taxon>
        <taxon>Histoplasma</taxon>
    </lineage>
</organism>
<sequence>MHPSYKAVDPPGETKSHLEIWFDLARRTEFKIRTENLHCKPSMEVVDDQQSLDVALQPAGMAMWDKEFVGAVSFAQSGIHIKVRSLPPDTLVPMAMQGDLHLPGYSMAGQIREGS</sequence>
<dbReference type="Proteomes" id="UP000663671">
    <property type="component" value="Chromosome 3"/>
</dbReference>
<name>A0A8A1MG48_AJECA</name>
<dbReference type="EMBL" id="CP069115">
    <property type="protein sequence ID" value="QSS65588.1"/>
    <property type="molecule type" value="Genomic_DNA"/>
</dbReference>
<evidence type="ECO:0000313" key="1">
    <source>
        <dbReference type="EMBL" id="QSS65588.1"/>
    </source>
</evidence>
<evidence type="ECO:0000313" key="2">
    <source>
        <dbReference type="Proteomes" id="UP000663671"/>
    </source>
</evidence>
<dbReference type="SUPFAM" id="SSF53706">
    <property type="entry name" value="Formate dehydrogenase/DMSO reductase, domains 1-3"/>
    <property type="match status" value="1"/>
</dbReference>
<gene>
    <name evidence="1" type="ORF">I7I51_06434</name>
</gene>
<protein>
    <submittedName>
        <fullName evidence="1">Uncharacterized protein</fullName>
    </submittedName>
</protein>
<accession>A0A8A1MG48</accession>
<dbReference type="AlphaFoldDB" id="A0A8A1MG48"/>
<proteinExistence type="predicted"/>